<name>A0A8J2YUV7_9PROT</name>
<evidence type="ECO:0000256" key="2">
    <source>
        <dbReference type="ARBA" id="ARBA00023125"/>
    </source>
</evidence>
<reference evidence="6" key="1">
    <citation type="journal article" date="2014" name="Int. J. Syst. Evol. Microbiol.">
        <title>Complete genome sequence of Corynebacterium casei LMG S-19264T (=DSM 44701T), isolated from a smear-ripened cheese.</title>
        <authorList>
            <consortium name="US DOE Joint Genome Institute (JGI-PGF)"/>
            <person name="Walter F."/>
            <person name="Albersmeier A."/>
            <person name="Kalinowski J."/>
            <person name="Ruckert C."/>
        </authorList>
    </citation>
    <scope>NUCLEOTIDE SEQUENCE</scope>
    <source>
        <strain evidence="6">CGMCC 1.15725</strain>
    </source>
</reference>
<evidence type="ECO:0000259" key="4">
    <source>
        <dbReference type="PROSITE" id="PS51071"/>
    </source>
</evidence>
<dbReference type="InterPro" id="IPR000281">
    <property type="entry name" value="HTH_RpiR"/>
</dbReference>
<proteinExistence type="predicted"/>
<dbReference type="PROSITE" id="PS51464">
    <property type="entry name" value="SIS"/>
    <property type="match status" value="1"/>
</dbReference>
<dbReference type="SUPFAM" id="SSF53697">
    <property type="entry name" value="SIS domain"/>
    <property type="match status" value="1"/>
</dbReference>
<dbReference type="Gene3D" id="3.40.50.10490">
    <property type="entry name" value="Glucose-6-phosphate isomerase like protein, domain 1"/>
    <property type="match status" value="1"/>
</dbReference>
<dbReference type="EMBL" id="BMJQ01000009">
    <property type="protein sequence ID" value="GGF25527.1"/>
    <property type="molecule type" value="Genomic_DNA"/>
</dbReference>
<keyword evidence="7" id="KW-1185">Reference proteome</keyword>
<evidence type="ECO:0000259" key="5">
    <source>
        <dbReference type="PROSITE" id="PS51464"/>
    </source>
</evidence>
<reference evidence="6" key="2">
    <citation type="submission" date="2020-09" db="EMBL/GenBank/DDBJ databases">
        <authorList>
            <person name="Sun Q."/>
            <person name="Zhou Y."/>
        </authorList>
    </citation>
    <scope>NUCLEOTIDE SEQUENCE</scope>
    <source>
        <strain evidence="6">CGMCC 1.15725</strain>
    </source>
</reference>
<gene>
    <name evidence="6" type="ORF">GCM10011611_34480</name>
</gene>
<dbReference type="GO" id="GO:0016853">
    <property type="term" value="F:isomerase activity"/>
    <property type="evidence" value="ECO:0007669"/>
    <property type="project" value="UniProtKB-KW"/>
</dbReference>
<dbReference type="Gene3D" id="1.10.10.10">
    <property type="entry name" value="Winged helix-like DNA-binding domain superfamily/Winged helix DNA-binding domain"/>
    <property type="match status" value="1"/>
</dbReference>
<comment type="caution">
    <text evidence="6">The sequence shown here is derived from an EMBL/GenBank/DDBJ whole genome shotgun (WGS) entry which is preliminary data.</text>
</comment>
<evidence type="ECO:0000256" key="1">
    <source>
        <dbReference type="ARBA" id="ARBA00023015"/>
    </source>
</evidence>
<accession>A0A8J2YUV7</accession>
<dbReference type="Pfam" id="PF01418">
    <property type="entry name" value="HTH_6"/>
    <property type="match status" value="1"/>
</dbReference>
<dbReference type="PROSITE" id="PS51071">
    <property type="entry name" value="HTH_RPIR"/>
    <property type="match status" value="1"/>
</dbReference>
<dbReference type="PANTHER" id="PTHR30514:SF20">
    <property type="entry name" value="TRANSCRIPTIONAL REGULATOR"/>
    <property type="match status" value="1"/>
</dbReference>
<feature type="domain" description="HTH rpiR-type" evidence="4">
    <location>
        <begin position="13"/>
        <end position="89"/>
    </location>
</feature>
<dbReference type="AlphaFoldDB" id="A0A8J2YUV7"/>
<dbReference type="Proteomes" id="UP000646365">
    <property type="component" value="Unassembled WGS sequence"/>
</dbReference>
<dbReference type="InterPro" id="IPR001347">
    <property type="entry name" value="SIS_dom"/>
</dbReference>
<dbReference type="InterPro" id="IPR047640">
    <property type="entry name" value="RpiR-like"/>
</dbReference>
<protein>
    <submittedName>
        <fullName evidence="6">Sugar isomerase (SIS)</fullName>
    </submittedName>
</protein>
<keyword evidence="2" id="KW-0238">DNA-binding</keyword>
<evidence type="ECO:0000313" key="6">
    <source>
        <dbReference type="EMBL" id="GGF25527.1"/>
    </source>
</evidence>
<dbReference type="InterPro" id="IPR009057">
    <property type="entry name" value="Homeodomain-like_sf"/>
</dbReference>
<keyword evidence="3" id="KW-0804">Transcription</keyword>
<dbReference type="SUPFAM" id="SSF46689">
    <property type="entry name" value="Homeodomain-like"/>
    <property type="match status" value="1"/>
</dbReference>
<evidence type="ECO:0000313" key="7">
    <source>
        <dbReference type="Proteomes" id="UP000646365"/>
    </source>
</evidence>
<evidence type="ECO:0000256" key="3">
    <source>
        <dbReference type="ARBA" id="ARBA00023163"/>
    </source>
</evidence>
<dbReference type="GO" id="GO:1901135">
    <property type="term" value="P:carbohydrate derivative metabolic process"/>
    <property type="evidence" value="ECO:0007669"/>
    <property type="project" value="InterPro"/>
</dbReference>
<dbReference type="GO" id="GO:0003700">
    <property type="term" value="F:DNA-binding transcription factor activity"/>
    <property type="evidence" value="ECO:0007669"/>
    <property type="project" value="InterPro"/>
</dbReference>
<dbReference type="CDD" id="cd05013">
    <property type="entry name" value="SIS_RpiR"/>
    <property type="match status" value="1"/>
</dbReference>
<dbReference type="InterPro" id="IPR036388">
    <property type="entry name" value="WH-like_DNA-bd_sf"/>
</dbReference>
<dbReference type="Pfam" id="PF01380">
    <property type="entry name" value="SIS"/>
    <property type="match status" value="1"/>
</dbReference>
<keyword evidence="6" id="KW-0413">Isomerase</keyword>
<sequence length="278" mass="29966">MVIDRQAPQTDFETLRTLVLERRNSLPKRLAQVARFALDRPDEIALGTVAEIAHHAGVQPSTLVRFAQALGFSGFSDLQQVFRLRLRDRWPDYKERLAQLQRGGDGRSGPAGLLDGFIETSVTSLMQLRESVREAELEQAVATLAAAETIYLLGQRRAFPIASYLAYAFGKLGIRAVLLDNVGAMLAEQAACAGPRDALLAISFTPYTPSTVEGATAVAQRGTPVVAITDSAFSPLAPIAAVWLEVAEADRGAFRSLAATLCLAMTLAVALGERRQTS</sequence>
<feature type="domain" description="SIS" evidence="5">
    <location>
        <begin position="140"/>
        <end position="277"/>
    </location>
</feature>
<dbReference type="GO" id="GO:0097367">
    <property type="term" value="F:carbohydrate derivative binding"/>
    <property type="evidence" value="ECO:0007669"/>
    <property type="project" value="InterPro"/>
</dbReference>
<organism evidence="6 7">
    <name type="scientific">Aliidongia dinghuensis</name>
    <dbReference type="NCBI Taxonomy" id="1867774"/>
    <lineage>
        <taxon>Bacteria</taxon>
        <taxon>Pseudomonadati</taxon>
        <taxon>Pseudomonadota</taxon>
        <taxon>Alphaproteobacteria</taxon>
        <taxon>Rhodospirillales</taxon>
        <taxon>Dongiaceae</taxon>
        <taxon>Aliidongia</taxon>
    </lineage>
</organism>
<keyword evidence="1" id="KW-0805">Transcription regulation</keyword>
<dbReference type="GO" id="GO:0003677">
    <property type="term" value="F:DNA binding"/>
    <property type="evidence" value="ECO:0007669"/>
    <property type="project" value="UniProtKB-KW"/>
</dbReference>
<dbReference type="RefSeq" id="WP_189047977.1">
    <property type="nucleotide sequence ID" value="NZ_BMJQ01000009.1"/>
</dbReference>
<dbReference type="InterPro" id="IPR046348">
    <property type="entry name" value="SIS_dom_sf"/>
</dbReference>
<dbReference type="InterPro" id="IPR035472">
    <property type="entry name" value="RpiR-like_SIS"/>
</dbReference>
<dbReference type="PANTHER" id="PTHR30514">
    <property type="entry name" value="GLUCOKINASE"/>
    <property type="match status" value="1"/>
</dbReference>